<feature type="domain" description="F-box" evidence="1">
    <location>
        <begin position="48"/>
        <end position="94"/>
    </location>
</feature>
<dbReference type="EMBL" id="JAKUCV010002570">
    <property type="protein sequence ID" value="KAJ4842164.1"/>
    <property type="molecule type" value="Genomic_DNA"/>
</dbReference>
<keyword evidence="3" id="KW-1185">Reference proteome</keyword>
<dbReference type="AlphaFoldDB" id="A0A9Q0G245"/>
<evidence type="ECO:0000259" key="1">
    <source>
        <dbReference type="PROSITE" id="PS50181"/>
    </source>
</evidence>
<dbReference type="PANTHER" id="PTHR31672">
    <property type="entry name" value="BNACNNG10540D PROTEIN"/>
    <property type="match status" value="1"/>
</dbReference>
<dbReference type="InterPro" id="IPR050796">
    <property type="entry name" value="SCF_F-box_component"/>
</dbReference>
<reference evidence="2" key="2">
    <citation type="journal article" date="2023" name="Plants (Basel)">
        <title>Annotation of the Turnera subulata (Passifloraceae) Draft Genome Reveals the S-Locus Evolved after the Divergence of Turneroideae from Passifloroideae in a Stepwise Manner.</title>
        <authorList>
            <person name="Henning P.M."/>
            <person name="Roalson E.H."/>
            <person name="Mir W."/>
            <person name="McCubbin A.G."/>
            <person name="Shore J.S."/>
        </authorList>
    </citation>
    <scope>NUCLEOTIDE SEQUENCE</scope>
    <source>
        <strain evidence="2">F60SS</strain>
    </source>
</reference>
<protein>
    <recommendedName>
        <fullName evidence="1">F-box domain-containing protein</fullName>
    </recommendedName>
</protein>
<dbReference type="PROSITE" id="PS50181">
    <property type="entry name" value="FBOX"/>
    <property type="match status" value="1"/>
</dbReference>
<evidence type="ECO:0000313" key="2">
    <source>
        <dbReference type="EMBL" id="KAJ4842164.1"/>
    </source>
</evidence>
<dbReference type="OrthoDB" id="1194033at2759"/>
<evidence type="ECO:0000313" key="3">
    <source>
        <dbReference type="Proteomes" id="UP001141552"/>
    </source>
</evidence>
<dbReference type="SUPFAM" id="SSF81383">
    <property type="entry name" value="F-box domain"/>
    <property type="match status" value="1"/>
</dbReference>
<sequence length="232" mass="26239">MDRGPHYGDEHLETGRQYWRVIKGSGVAFRISDQQTTISLRLIVTATMSSTISLPLDIVTDILRCLPVKSLLRFRCASQAWCSLIDSSYLVKPQLARSIEENKLMIVLITGGVEDGSFIECVDIYAVDDDKDNGLIQIKQRFDPFKSRRHTRVLGSCNGMLVLCHNDDFRKPLEIWKPLTEKCYTLPAQSSSVVYRHGCSFGSYFCYDASSNSHKLLGKVPVLVREICELQL</sequence>
<comment type="caution">
    <text evidence="2">The sequence shown here is derived from an EMBL/GenBank/DDBJ whole genome shotgun (WGS) entry which is preliminary data.</text>
</comment>
<name>A0A9Q0G245_9ROSI</name>
<gene>
    <name evidence="2" type="ORF">Tsubulata_037403</name>
</gene>
<dbReference type="InterPro" id="IPR001810">
    <property type="entry name" value="F-box_dom"/>
</dbReference>
<dbReference type="Pfam" id="PF00646">
    <property type="entry name" value="F-box"/>
    <property type="match status" value="1"/>
</dbReference>
<dbReference type="Gene3D" id="1.20.1280.50">
    <property type="match status" value="1"/>
</dbReference>
<proteinExistence type="predicted"/>
<organism evidence="2 3">
    <name type="scientific">Turnera subulata</name>
    <dbReference type="NCBI Taxonomy" id="218843"/>
    <lineage>
        <taxon>Eukaryota</taxon>
        <taxon>Viridiplantae</taxon>
        <taxon>Streptophyta</taxon>
        <taxon>Embryophyta</taxon>
        <taxon>Tracheophyta</taxon>
        <taxon>Spermatophyta</taxon>
        <taxon>Magnoliopsida</taxon>
        <taxon>eudicotyledons</taxon>
        <taxon>Gunneridae</taxon>
        <taxon>Pentapetalae</taxon>
        <taxon>rosids</taxon>
        <taxon>fabids</taxon>
        <taxon>Malpighiales</taxon>
        <taxon>Passifloraceae</taxon>
        <taxon>Turnera</taxon>
    </lineage>
</organism>
<dbReference type="SMART" id="SM00256">
    <property type="entry name" value="FBOX"/>
    <property type="match status" value="1"/>
</dbReference>
<dbReference type="PANTHER" id="PTHR31672:SF13">
    <property type="entry name" value="F-BOX PROTEIN CPR30-LIKE"/>
    <property type="match status" value="1"/>
</dbReference>
<reference evidence="2" key="1">
    <citation type="submission" date="2022-02" db="EMBL/GenBank/DDBJ databases">
        <authorList>
            <person name="Henning P.M."/>
            <person name="McCubbin A.G."/>
            <person name="Shore J.S."/>
        </authorList>
    </citation>
    <scope>NUCLEOTIDE SEQUENCE</scope>
    <source>
        <strain evidence="2">F60SS</strain>
        <tissue evidence="2">Leaves</tissue>
    </source>
</reference>
<accession>A0A9Q0G245</accession>
<dbReference type="Proteomes" id="UP001141552">
    <property type="component" value="Unassembled WGS sequence"/>
</dbReference>
<dbReference type="InterPro" id="IPR036047">
    <property type="entry name" value="F-box-like_dom_sf"/>
</dbReference>